<dbReference type="EMBL" id="GL833142">
    <property type="protein sequence ID" value="EGB05311.1"/>
    <property type="molecule type" value="Genomic_DNA"/>
</dbReference>
<feature type="domain" description="USP" evidence="11">
    <location>
        <begin position="71"/>
        <end position="335"/>
    </location>
</feature>
<protein>
    <recommendedName>
        <fullName evidence="4">ubiquitinyl hydrolase 1</fullName>
        <ecNumber evidence="4">3.4.19.12</ecNumber>
    </recommendedName>
</protein>
<dbReference type="AlphaFoldDB" id="F0YHY1"/>
<dbReference type="GO" id="GO:0005634">
    <property type="term" value="C:nucleus"/>
    <property type="evidence" value="ECO:0007669"/>
    <property type="project" value="UniProtKB-SubCell"/>
</dbReference>
<keyword evidence="13" id="KW-1185">Reference proteome</keyword>
<comment type="subcellular location">
    <subcellularLocation>
        <location evidence="2">Nucleus</location>
    </subcellularLocation>
</comment>
<dbReference type="GO" id="GO:0004843">
    <property type="term" value="F:cysteine-type deubiquitinase activity"/>
    <property type="evidence" value="ECO:0007669"/>
    <property type="project" value="UniProtKB-EC"/>
</dbReference>
<evidence type="ECO:0000256" key="2">
    <source>
        <dbReference type="ARBA" id="ARBA00004123"/>
    </source>
</evidence>
<dbReference type="eggNOG" id="KOG1863">
    <property type="taxonomic scope" value="Eukaryota"/>
</dbReference>
<evidence type="ECO:0000256" key="3">
    <source>
        <dbReference type="ARBA" id="ARBA00009085"/>
    </source>
</evidence>
<comment type="similarity">
    <text evidence="3">Belongs to the peptidase C19 family.</text>
</comment>
<dbReference type="OrthoDB" id="289038at2759"/>
<evidence type="ECO:0000313" key="13">
    <source>
        <dbReference type="Proteomes" id="UP000002729"/>
    </source>
</evidence>
<keyword evidence="5" id="KW-0645">Protease</keyword>
<keyword evidence="6" id="KW-0833">Ubl conjugation pathway</keyword>
<keyword evidence="8" id="KW-0788">Thiol protease</keyword>
<dbReference type="PANTHER" id="PTHR24006:SF722">
    <property type="entry name" value="UBIQUITIN CARBOXYL-TERMINAL HYDROLASE 48"/>
    <property type="match status" value="1"/>
</dbReference>
<dbReference type="SUPFAM" id="SSF54001">
    <property type="entry name" value="Cysteine proteinases"/>
    <property type="match status" value="1"/>
</dbReference>
<dbReference type="Proteomes" id="UP000002729">
    <property type="component" value="Unassembled WGS sequence"/>
</dbReference>
<evidence type="ECO:0000259" key="11">
    <source>
        <dbReference type="PROSITE" id="PS50235"/>
    </source>
</evidence>
<organism evidence="13">
    <name type="scientific">Aureococcus anophagefferens</name>
    <name type="common">Harmful bloom alga</name>
    <dbReference type="NCBI Taxonomy" id="44056"/>
    <lineage>
        <taxon>Eukaryota</taxon>
        <taxon>Sar</taxon>
        <taxon>Stramenopiles</taxon>
        <taxon>Ochrophyta</taxon>
        <taxon>Pelagophyceae</taxon>
        <taxon>Pelagomonadales</taxon>
        <taxon>Pelagomonadaceae</taxon>
        <taxon>Aureococcus</taxon>
    </lineage>
</organism>
<evidence type="ECO:0000256" key="8">
    <source>
        <dbReference type="ARBA" id="ARBA00022807"/>
    </source>
</evidence>
<dbReference type="EC" id="3.4.19.12" evidence="4"/>
<dbReference type="InParanoid" id="F0YHY1"/>
<dbReference type="InterPro" id="IPR001394">
    <property type="entry name" value="Peptidase_C19_UCH"/>
</dbReference>
<evidence type="ECO:0000256" key="9">
    <source>
        <dbReference type="ARBA" id="ARBA00023242"/>
    </source>
</evidence>
<dbReference type="RefSeq" id="XP_009039959.1">
    <property type="nucleotide sequence ID" value="XM_009041711.1"/>
</dbReference>
<name>F0YHY1_AURAN</name>
<comment type="catalytic activity">
    <reaction evidence="1">
        <text>Thiol-dependent hydrolysis of ester, thioester, amide, peptide and isopeptide bonds formed by the C-terminal Gly of ubiquitin (a 76-residue protein attached to proteins as an intracellular targeting signal).</text>
        <dbReference type="EC" id="3.4.19.12"/>
    </reaction>
</comment>
<dbReference type="Pfam" id="PF00443">
    <property type="entry name" value="UCH"/>
    <property type="match status" value="1"/>
</dbReference>
<dbReference type="KEGG" id="aaf:AURANDRAFT_30997"/>
<feature type="non-terminal residue" evidence="12">
    <location>
        <position position="335"/>
    </location>
</feature>
<dbReference type="PANTHER" id="PTHR24006">
    <property type="entry name" value="UBIQUITIN CARBOXYL-TERMINAL HYDROLASE"/>
    <property type="match status" value="1"/>
</dbReference>
<dbReference type="InterPro" id="IPR018200">
    <property type="entry name" value="USP_CS"/>
</dbReference>
<reference evidence="12 13" key="1">
    <citation type="journal article" date="2011" name="Proc. Natl. Acad. Sci. U.S.A.">
        <title>Niche of harmful alga Aureococcus anophagefferens revealed through ecogenomics.</title>
        <authorList>
            <person name="Gobler C.J."/>
            <person name="Berry D.L."/>
            <person name="Dyhrman S.T."/>
            <person name="Wilhelm S.W."/>
            <person name="Salamov A."/>
            <person name="Lobanov A.V."/>
            <person name="Zhang Y."/>
            <person name="Collier J.L."/>
            <person name="Wurch L.L."/>
            <person name="Kustka A.B."/>
            <person name="Dill B.D."/>
            <person name="Shah M."/>
            <person name="VerBerkmoes N.C."/>
            <person name="Kuo A."/>
            <person name="Terry A."/>
            <person name="Pangilinan J."/>
            <person name="Lindquist E.A."/>
            <person name="Lucas S."/>
            <person name="Paulsen I.T."/>
            <person name="Hattenrath-Lehmann T.K."/>
            <person name="Talmage S.C."/>
            <person name="Walker E.A."/>
            <person name="Koch F."/>
            <person name="Burson A.M."/>
            <person name="Marcoval M.A."/>
            <person name="Tang Y.Z."/>
            <person name="Lecleir G.R."/>
            <person name="Coyne K.J."/>
            <person name="Berg G.M."/>
            <person name="Bertrand E.M."/>
            <person name="Saito M.A."/>
            <person name="Gladyshev V.N."/>
            <person name="Grigoriev I.V."/>
        </authorList>
    </citation>
    <scope>NUCLEOTIDE SEQUENCE [LARGE SCALE GENOMIC DNA]</scope>
    <source>
        <strain evidence="13">CCMP 1984</strain>
    </source>
</reference>
<dbReference type="PROSITE" id="PS00973">
    <property type="entry name" value="USP_2"/>
    <property type="match status" value="1"/>
</dbReference>
<evidence type="ECO:0000256" key="5">
    <source>
        <dbReference type="ARBA" id="ARBA00022670"/>
    </source>
</evidence>
<dbReference type="GO" id="GO:0005829">
    <property type="term" value="C:cytosol"/>
    <property type="evidence" value="ECO:0007669"/>
    <property type="project" value="TreeGrafter"/>
</dbReference>
<keyword evidence="9" id="KW-0539">Nucleus</keyword>
<keyword evidence="7" id="KW-0378">Hydrolase</keyword>
<evidence type="ECO:0000256" key="1">
    <source>
        <dbReference type="ARBA" id="ARBA00000707"/>
    </source>
</evidence>
<dbReference type="InterPro" id="IPR028889">
    <property type="entry name" value="USP"/>
</dbReference>
<evidence type="ECO:0000256" key="6">
    <source>
        <dbReference type="ARBA" id="ARBA00022786"/>
    </source>
</evidence>
<evidence type="ECO:0000256" key="10">
    <source>
        <dbReference type="SAM" id="MobiDB-lite"/>
    </source>
</evidence>
<dbReference type="Gene3D" id="3.90.70.10">
    <property type="entry name" value="Cysteine proteinases"/>
    <property type="match status" value="1"/>
</dbReference>
<dbReference type="PROSITE" id="PS50235">
    <property type="entry name" value="USP_3"/>
    <property type="match status" value="1"/>
</dbReference>
<dbReference type="GeneID" id="20220963"/>
<evidence type="ECO:0000256" key="4">
    <source>
        <dbReference type="ARBA" id="ARBA00012759"/>
    </source>
</evidence>
<dbReference type="GO" id="GO:0016579">
    <property type="term" value="P:protein deubiquitination"/>
    <property type="evidence" value="ECO:0007669"/>
    <property type="project" value="InterPro"/>
</dbReference>
<evidence type="ECO:0000256" key="7">
    <source>
        <dbReference type="ARBA" id="ARBA00022801"/>
    </source>
</evidence>
<dbReference type="InterPro" id="IPR038765">
    <property type="entry name" value="Papain-like_cys_pep_sf"/>
</dbReference>
<sequence>MNLLPLEATTNAEPKTKKPRKNCDKNPLDVYGLGEQAKSGPVWGEAKGLAEALGPDPALRSRADGDKAKPAGLRNLGATCYLGSLVQVLYHNVAFRELLYKAEPRTKNDDVDVVGALQRIFADLETGKRSSGDVTVLTDLLGLEVAVQQDPQEFGKLFMAKVEECCGAGSTNFIADLFRGRQRYVTTCTVCKNESTRDASFDELEVAIAGRPSVQACVTAHVGVEYLEGDNQYLCEKCGRKVDAERRVVVTQAPPVLSVQLLRYVYDRVTWEKKKLRDAIETNASIDVSEGDALVPYDLAAMVLHRGESAHGGHYVSRCLDWRRDAWFQFDDDTV</sequence>
<gene>
    <name evidence="12" type="ORF">AURANDRAFT_30997</name>
</gene>
<dbReference type="OMA" id="TICRECH"/>
<proteinExistence type="inferred from homology"/>
<dbReference type="InterPro" id="IPR050164">
    <property type="entry name" value="Peptidase_C19"/>
</dbReference>
<feature type="region of interest" description="Disordered" evidence="10">
    <location>
        <begin position="1"/>
        <end position="36"/>
    </location>
</feature>
<evidence type="ECO:0000313" key="12">
    <source>
        <dbReference type="EMBL" id="EGB05311.1"/>
    </source>
</evidence>
<accession>F0YHY1</accession>
<dbReference type="GO" id="GO:0006508">
    <property type="term" value="P:proteolysis"/>
    <property type="evidence" value="ECO:0007669"/>
    <property type="project" value="UniProtKB-KW"/>
</dbReference>